<evidence type="ECO:0000313" key="1">
    <source>
        <dbReference type="EMBL" id="NYV28233.1"/>
    </source>
</evidence>
<dbReference type="AlphaFoldDB" id="A0A7Z0PGE6"/>
<proteinExistence type="predicted"/>
<accession>A0A7Z0PGE6</accession>
<keyword evidence="2" id="KW-1185">Reference proteome</keyword>
<name>A0A7Z0PGE6_9FUSO</name>
<dbReference type="Proteomes" id="UP000526184">
    <property type="component" value="Unassembled WGS sequence"/>
</dbReference>
<dbReference type="OrthoDB" id="3267617at2"/>
<dbReference type="NCBIfam" id="NF046040">
    <property type="entry name" value="RelB_antitoxin"/>
    <property type="match status" value="1"/>
</dbReference>
<organism evidence="1 2">
    <name type="scientific">Streptobacillus felis</name>
    <dbReference type="NCBI Taxonomy" id="1384509"/>
    <lineage>
        <taxon>Bacteria</taxon>
        <taxon>Fusobacteriati</taxon>
        <taxon>Fusobacteriota</taxon>
        <taxon>Fusobacteriia</taxon>
        <taxon>Fusobacteriales</taxon>
        <taxon>Leptotrichiaceae</taxon>
        <taxon>Streptobacillus</taxon>
    </lineage>
</organism>
<evidence type="ECO:0000313" key="2">
    <source>
        <dbReference type="Proteomes" id="UP000526184"/>
    </source>
</evidence>
<protein>
    <submittedName>
        <fullName evidence="1">Antitoxin</fullName>
    </submittedName>
</protein>
<dbReference type="EMBL" id="JABMKT010000027">
    <property type="protein sequence ID" value="NYV28233.1"/>
    <property type="molecule type" value="Genomic_DNA"/>
</dbReference>
<comment type="caution">
    <text evidence="1">The sequence shown here is derived from an EMBL/GenBank/DDBJ whole genome shotgun (WGS) entry which is preliminary data.</text>
</comment>
<dbReference type="Pfam" id="PF19807">
    <property type="entry name" value="DUF6290"/>
    <property type="match status" value="1"/>
</dbReference>
<dbReference type="InterPro" id="IPR046257">
    <property type="entry name" value="DUF6290"/>
</dbReference>
<dbReference type="RefSeq" id="WP_067319973.1">
    <property type="nucleotide sequence ID" value="NZ_CBCRWS010000010.1"/>
</dbReference>
<gene>
    <name evidence="1" type="ORF">HP397_05365</name>
</gene>
<reference evidence="1 2" key="1">
    <citation type="submission" date="2020-05" db="EMBL/GenBank/DDBJ databases">
        <title>Streptobacillus felis strain LHL191014123.</title>
        <authorList>
            <person name="Fawzy A."/>
            <person name="Rau J."/>
            <person name="Risse K."/>
            <person name="Schauerte N."/>
            <person name="Geiger C."/>
            <person name="Blom J."/>
            <person name="Imirzalioglu C."/>
            <person name="Falgenhauer J."/>
            <person name="Bach A."/>
            <person name="Herden C."/>
            <person name="Eisenberg T."/>
        </authorList>
    </citation>
    <scope>NUCLEOTIDE SEQUENCE [LARGE SCALE GENOMIC DNA]</scope>
    <source>
        <strain evidence="1 2">LHL191014123</strain>
    </source>
</reference>
<sequence length="74" mass="8791">MSTISFRVSEDEIELIKNYTKINNISMSSFIKNLILDKIEEDLNLDEERILNAMKKIKKEKTITSEELWERLDV</sequence>